<dbReference type="Gene3D" id="1.10.10.10">
    <property type="entry name" value="Winged helix-like DNA-binding domain superfamily/Winged helix DNA-binding domain"/>
    <property type="match status" value="1"/>
</dbReference>
<dbReference type="InterPro" id="IPR042197">
    <property type="entry name" value="Apaf_helical"/>
</dbReference>
<dbReference type="AlphaFoldDB" id="A0ABC9CMD3"/>
<evidence type="ECO:0000313" key="11">
    <source>
        <dbReference type="EMBL" id="CAL5022743.1"/>
    </source>
</evidence>
<feature type="domain" description="Disease resistance R13L4/SHOC-2-like LRR" evidence="10">
    <location>
        <begin position="657"/>
        <end position="874"/>
    </location>
</feature>
<dbReference type="Pfam" id="PF23559">
    <property type="entry name" value="WHD_DRP"/>
    <property type="match status" value="1"/>
</dbReference>
<dbReference type="PANTHER" id="PTHR23155:SF990">
    <property type="entry name" value="NB-ARC DOMAIN CONTAINING PROTEIN, EXPRESSED"/>
    <property type="match status" value="1"/>
</dbReference>
<dbReference type="InterPro" id="IPR041118">
    <property type="entry name" value="Rx_N"/>
</dbReference>
<dbReference type="CDD" id="cd14798">
    <property type="entry name" value="RX-CC_like"/>
    <property type="match status" value="1"/>
</dbReference>
<evidence type="ECO:0000259" key="8">
    <source>
        <dbReference type="Pfam" id="PF18052"/>
    </source>
</evidence>
<gene>
    <name evidence="11" type="ORF">URODEC1_LOCUS76603</name>
</gene>
<dbReference type="InterPro" id="IPR002182">
    <property type="entry name" value="NB-ARC"/>
</dbReference>
<dbReference type="SUPFAM" id="SSF52540">
    <property type="entry name" value="P-loop containing nucleoside triphosphate hydrolases"/>
    <property type="match status" value="1"/>
</dbReference>
<dbReference type="PRINTS" id="PR00364">
    <property type="entry name" value="DISEASERSIST"/>
</dbReference>
<dbReference type="EMBL" id="OZ075113">
    <property type="protein sequence ID" value="CAL5022743.1"/>
    <property type="molecule type" value="Genomic_DNA"/>
</dbReference>
<dbReference type="Gene3D" id="3.80.10.10">
    <property type="entry name" value="Ribonuclease Inhibitor"/>
    <property type="match status" value="1"/>
</dbReference>
<accession>A0ABC9CMD3</accession>
<feature type="domain" description="Disease resistance N-terminal" evidence="8">
    <location>
        <begin position="5"/>
        <end position="90"/>
    </location>
</feature>
<dbReference type="Pfam" id="PF18052">
    <property type="entry name" value="Rx_N"/>
    <property type="match status" value="1"/>
</dbReference>
<dbReference type="InterPro" id="IPR044974">
    <property type="entry name" value="Disease_R_plants"/>
</dbReference>
<dbReference type="Pfam" id="PF00931">
    <property type="entry name" value="NB-ARC"/>
    <property type="match status" value="1"/>
</dbReference>
<keyword evidence="4" id="KW-0547">Nucleotide-binding</keyword>
<keyword evidence="3" id="KW-0677">Repeat</keyword>
<evidence type="ECO:0000259" key="9">
    <source>
        <dbReference type="Pfam" id="PF23559"/>
    </source>
</evidence>
<evidence type="ECO:0000256" key="2">
    <source>
        <dbReference type="ARBA" id="ARBA00022614"/>
    </source>
</evidence>
<feature type="domain" description="Disease resistance protein winged helix" evidence="9">
    <location>
        <begin position="495"/>
        <end position="552"/>
    </location>
</feature>
<dbReference type="InterPro" id="IPR036388">
    <property type="entry name" value="WH-like_DNA-bd_sf"/>
</dbReference>
<dbReference type="Gene3D" id="1.10.8.430">
    <property type="entry name" value="Helical domain of apoptotic protease-activating factors"/>
    <property type="match status" value="1"/>
</dbReference>
<dbReference type="Pfam" id="PF23598">
    <property type="entry name" value="LRR_14"/>
    <property type="match status" value="1"/>
</dbReference>
<dbReference type="InterPro" id="IPR058922">
    <property type="entry name" value="WHD_DRP"/>
</dbReference>
<name>A0ABC9CMD3_9POAL</name>
<comment type="similarity">
    <text evidence="1">Belongs to the disease resistance NB-LRR family.</text>
</comment>
<evidence type="ECO:0000259" key="7">
    <source>
        <dbReference type="Pfam" id="PF00931"/>
    </source>
</evidence>
<evidence type="ECO:0000256" key="3">
    <source>
        <dbReference type="ARBA" id="ARBA00022737"/>
    </source>
</evidence>
<dbReference type="InterPro" id="IPR038005">
    <property type="entry name" value="RX-like_CC"/>
</dbReference>
<keyword evidence="2" id="KW-0433">Leucine-rich repeat</keyword>
<evidence type="ECO:0000313" key="12">
    <source>
        <dbReference type="Proteomes" id="UP001497457"/>
    </source>
</evidence>
<keyword evidence="12" id="KW-1185">Reference proteome</keyword>
<dbReference type="InterPro" id="IPR055414">
    <property type="entry name" value="LRR_R13L4/SHOC2-like"/>
</dbReference>
<keyword evidence="6" id="KW-0175">Coiled coil</keyword>
<dbReference type="GO" id="GO:0006952">
    <property type="term" value="P:defense response"/>
    <property type="evidence" value="ECO:0007669"/>
    <property type="project" value="UniProtKB-KW"/>
</dbReference>
<evidence type="ECO:0000259" key="10">
    <source>
        <dbReference type="Pfam" id="PF23598"/>
    </source>
</evidence>
<dbReference type="InterPro" id="IPR027417">
    <property type="entry name" value="P-loop_NTPase"/>
</dbReference>
<protein>
    <submittedName>
        <fullName evidence="11">Uncharacterized protein</fullName>
    </submittedName>
</protein>
<reference evidence="11" key="1">
    <citation type="submission" date="2024-10" db="EMBL/GenBank/DDBJ databases">
        <authorList>
            <person name="Ryan C."/>
        </authorList>
    </citation>
    <scope>NUCLEOTIDE SEQUENCE [LARGE SCALE GENOMIC DNA]</scope>
</reference>
<organism evidence="11 12">
    <name type="scientific">Urochloa decumbens</name>
    <dbReference type="NCBI Taxonomy" id="240449"/>
    <lineage>
        <taxon>Eukaryota</taxon>
        <taxon>Viridiplantae</taxon>
        <taxon>Streptophyta</taxon>
        <taxon>Embryophyta</taxon>
        <taxon>Tracheophyta</taxon>
        <taxon>Spermatophyta</taxon>
        <taxon>Magnoliopsida</taxon>
        <taxon>Liliopsida</taxon>
        <taxon>Poales</taxon>
        <taxon>Poaceae</taxon>
        <taxon>PACMAD clade</taxon>
        <taxon>Panicoideae</taxon>
        <taxon>Panicodae</taxon>
        <taxon>Paniceae</taxon>
        <taxon>Melinidinae</taxon>
        <taxon>Urochloa</taxon>
    </lineage>
</organism>
<proteinExistence type="inferred from homology"/>
<dbReference type="Gene3D" id="1.20.5.4130">
    <property type="match status" value="1"/>
</dbReference>
<dbReference type="Gene3D" id="3.40.50.300">
    <property type="entry name" value="P-loop containing nucleotide triphosphate hydrolases"/>
    <property type="match status" value="1"/>
</dbReference>
<evidence type="ECO:0000256" key="1">
    <source>
        <dbReference type="ARBA" id="ARBA00008894"/>
    </source>
</evidence>
<evidence type="ECO:0000256" key="4">
    <source>
        <dbReference type="ARBA" id="ARBA00022741"/>
    </source>
</evidence>
<dbReference type="InterPro" id="IPR032675">
    <property type="entry name" value="LRR_dom_sf"/>
</dbReference>
<dbReference type="PANTHER" id="PTHR23155">
    <property type="entry name" value="DISEASE RESISTANCE PROTEIN RP"/>
    <property type="match status" value="1"/>
</dbReference>
<dbReference type="GO" id="GO:0000166">
    <property type="term" value="F:nucleotide binding"/>
    <property type="evidence" value="ECO:0007669"/>
    <property type="project" value="UniProtKB-KW"/>
</dbReference>
<dbReference type="GO" id="GO:0051707">
    <property type="term" value="P:response to other organism"/>
    <property type="evidence" value="ECO:0007669"/>
    <property type="project" value="UniProtKB-ARBA"/>
</dbReference>
<sequence length="907" mass="102471">MAETAIAAVLSKFGELAAREAKILLEVGDDMTLLRDRLEWLQAFIRDADTKRRAGTDQLTLVWVRQTRDVAFQAEDALDQFVYQADLKSQGYRSWKKMWYKYLTGFCTQIVGRHSLSARVKRINMRLAKISDNQKEYNIGYKPLASVTSYTAAPSSWSDDPVAIHNKVMVLGEMLLREDHSRLMFISIIGESGVGKNTIVKNTLDLDGLLEFKVILFRVPPGATLGTVLMEIYKRAADDLYITEEGAVVLHNPKGDSHGIHDDDDITDKIRRVLTGKRYLLILGGTYSKTMFNCVRASLPDDHNGSRVLLVIDIENEQVGRHANTMNQAGVNGILLLRRLDEEASGLLFRSRAFTREEVRDYGDMMTANNMQDKIVYDITGGYPLAIVVLAGLLRFKESPGQWEAVLQQLWSAGPRRMEEALAMVQGGNGSGEGYQQQQTIEANNNLVVSLSTESRTTMIERVFWASFEDLPDDLKSCFLCFATLRENVDSSALHVVRMWVAEGFIKPRKGGKTLEELGHNYLKELVLRCLVQVLGGHDNFDGIIDSQVRIHPRLIGLLRSEAREAGFMEAHDISMMRHVFVPPSVRRLSCMGFGGRYTTTPSPFTNKQFPKLRAFTCSWLAQEEEEQEQRWRRTSNNGSQQQPAVWHDIKFLCGSKLIRVIQIDGLRIKELPDKIGDMIHLRFLGVINCKDLKEIPSSVKRLLNLQTLDIRGTQVDKIDPGFWEIRTLRHVLADMLTLPENSIVEDEELGELQTLQGVKPAAAGDGRRGEWTQHNCTLHRMTKLRSLYLHGISRDKHWTALESALAKMHLLGRLELQGDVPSCVFTARSLRCLQVLGLIGTVEWPEVGWDASKVRPNLVVLQLRTTNEVPQHMQAQINRILKRNDGFAPEISTATQGDDVEEILIE</sequence>
<evidence type="ECO:0000256" key="5">
    <source>
        <dbReference type="ARBA" id="ARBA00022821"/>
    </source>
</evidence>
<feature type="domain" description="NB-ARC" evidence="7">
    <location>
        <begin position="171"/>
        <end position="310"/>
    </location>
</feature>
<dbReference type="Proteomes" id="UP001497457">
    <property type="component" value="Chromosome 3rd"/>
</dbReference>
<keyword evidence="5" id="KW-0611">Plant defense</keyword>
<dbReference type="SUPFAM" id="SSF52047">
    <property type="entry name" value="RNI-like"/>
    <property type="match status" value="1"/>
</dbReference>
<evidence type="ECO:0000256" key="6">
    <source>
        <dbReference type="ARBA" id="ARBA00023054"/>
    </source>
</evidence>